<evidence type="ECO:0000256" key="1">
    <source>
        <dbReference type="SAM" id="Phobius"/>
    </source>
</evidence>
<feature type="transmembrane region" description="Helical" evidence="1">
    <location>
        <begin position="182"/>
        <end position="208"/>
    </location>
</feature>
<feature type="transmembrane region" description="Helical" evidence="1">
    <location>
        <begin position="64"/>
        <end position="87"/>
    </location>
</feature>
<organism evidence="2 3">
    <name type="scientific">Saccharopolyspora aridisoli</name>
    <dbReference type="NCBI Taxonomy" id="2530385"/>
    <lineage>
        <taxon>Bacteria</taxon>
        <taxon>Bacillati</taxon>
        <taxon>Actinomycetota</taxon>
        <taxon>Actinomycetes</taxon>
        <taxon>Pseudonocardiales</taxon>
        <taxon>Pseudonocardiaceae</taxon>
        <taxon>Saccharopolyspora</taxon>
    </lineage>
</organism>
<gene>
    <name evidence="2" type="ORF">E1161_07275</name>
</gene>
<keyword evidence="3" id="KW-1185">Reference proteome</keyword>
<proteinExistence type="predicted"/>
<dbReference type="OrthoDB" id="4542680at2"/>
<sequence length="236" mass="24980">MSRAGYCSWVVIAQGHHSITVGVPAPMDSTGGSLMGAALKAHAAWLVNALGIGRNPLRRPIDRLAAGLTLMLLMVAMIAVPVAGMFAESTHRDLSERAEQASLTSRPVTAVVTAPPSLSIPASEVYTQDAVSSTAEVAWRAGLHEQRSRVQVQSSAKVGDKVEVWVDQQGHRVPPPPDEGSIGASAVFAALLLLVVLEIGSFALIGAVQAGARRIAMNAWAREWDHVQRGGTWSQR</sequence>
<keyword evidence="1" id="KW-1133">Transmembrane helix</keyword>
<dbReference type="PANTHER" id="PTHR42305">
    <property type="entry name" value="MEMBRANE PROTEIN RV1733C-RELATED"/>
    <property type="match status" value="1"/>
</dbReference>
<comment type="caution">
    <text evidence="2">The sequence shown here is derived from an EMBL/GenBank/DDBJ whole genome shotgun (WGS) entry which is preliminary data.</text>
</comment>
<dbReference type="InterPro" id="IPR039708">
    <property type="entry name" value="MT1774/Rv1733c-like"/>
</dbReference>
<dbReference type="PANTHER" id="PTHR42305:SF1">
    <property type="entry name" value="MEMBRANE PROTEIN RV1733C-RELATED"/>
    <property type="match status" value="1"/>
</dbReference>
<dbReference type="Proteomes" id="UP000294744">
    <property type="component" value="Unassembled WGS sequence"/>
</dbReference>
<dbReference type="RefSeq" id="WP_132620917.1">
    <property type="nucleotide sequence ID" value="NZ_SMKV01000007.1"/>
</dbReference>
<keyword evidence="1" id="KW-0472">Membrane</keyword>
<reference evidence="2 3" key="1">
    <citation type="submission" date="2019-03" db="EMBL/GenBank/DDBJ databases">
        <title>Draft genome sequences of novel Actinobacteria.</title>
        <authorList>
            <person name="Sahin N."/>
            <person name="Ay H."/>
            <person name="Saygin H."/>
        </authorList>
    </citation>
    <scope>NUCLEOTIDE SEQUENCE [LARGE SCALE GENOMIC DNA]</scope>
    <source>
        <strain evidence="2 3">16K404</strain>
    </source>
</reference>
<evidence type="ECO:0000313" key="3">
    <source>
        <dbReference type="Proteomes" id="UP000294744"/>
    </source>
</evidence>
<evidence type="ECO:0000313" key="2">
    <source>
        <dbReference type="EMBL" id="TDC94347.1"/>
    </source>
</evidence>
<name>A0A4R4UQ34_9PSEU</name>
<dbReference type="EMBL" id="SMKV01000007">
    <property type="protein sequence ID" value="TDC94347.1"/>
    <property type="molecule type" value="Genomic_DNA"/>
</dbReference>
<protein>
    <submittedName>
        <fullName evidence="2">Uncharacterized protein</fullName>
    </submittedName>
</protein>
<accession>A0A4R4UQ34</accession>
<dbReference type="AlphaFoldDB" id="A0A4R4UQ34"/>
<keyword evidence="1" id="KW-0812">Transmembrane</keyword>